<dbReference type="EMBL" id="KV418963">
    <property type="protein sequence ID" value="KZP02121.1"/>
    <property type="molecule type" value="Genomic_DNA"/>
</dbReference>
<dbReference type="Proteomes" id="UP000076532">
    <property type="component" value="Unassembled WGS sequence"/>
</dbReference>
<gene>
    <name evidence="2" type="ORF">FIBSPDRAFT_970427</name>
</gene>
<reference evidence="2 3" key="1">
    <citation type="journal article" date="2016" name="Mol. Biol. Evol.">
        <title>Comparative Genomics of Early-Diverging Mushroom-Forming Fungi Provides Insights into the Origins of Lignocellulose Decay Capabilities.</title>
        <authorList>
            <person name="Nagy L.G."/>
            <person name="Riley R."/>
            <person name="Tritt A."/>
            <person name="Adam C."/>
            <person name="Daum C."/>
            <person name="Floudas D."/>
            <person name="Sun H."/>
            <person name="Yadav J.S."/>
            <person name="Pangilinan J."/>
            <person name="Larsson K.H."/>
            <person name="Matsuura K."/>
            <person name="Barry K."/>
            <person name="Labutti K."/>
            <person name="Kuo R."/>
            <person name="Ohm R.A."/>
            <person name="Bhattacharya S.S."/>
            <person name="Shirouzu T."/>
            <person name="Yoshinaga Y."/>
            <person name="Martin F.M."/>
            <person name="Grigoriev I.V."/>
            <person name="Hibbett D.S."/>
        </authorList>
    </citation>
    <scope>NUCLEOTIDE SEQUENCE [LARGE SCALE GENOMIC DNA]</scope>
    <source>
        <strain evidence="2 3">CBS 109695</strain>
    </source>
</reference>
<accession>A0A167SPR5</accession>
<evidence type="ECO:0000313" key="2">
    <source>
        <dbReference type="EMBL" id="KZP02121.1"/>
    </source>
</evidence>
<feature type="transmembrane region" description="Helical" evidence="1">
    <location>
        <begin position="46"/>
        <end position="72"/>
    </location>
</feature>
<organism evidence="2 3">
    <name type="scientific">Athelia psychrophila</name>
    <dbReference type="NCBI Taxonomy" id="1759441"/>
    <lineage>
        <taxon>Eukaryota</taxon>
        <taxon>Fungi</taxon>
        <taxon>Dikarya</taxon>
        <taxon>Basidiomycota</taxon>
        <taxon>Agaricomycotina</taxon>
        <taxon>Agaricomycetes</taxon>
        <taxon>Agaricomycetidae</taxon>
        <taxon>Atheliales</taxon>
        <taxon>Atheliaceae</taxon>
        <taxon>Athelia</taxon>
    </lineage>
</organism>
<protein>
    <submittedName>
        <fullName evidence="2">Uncharacterized protein</fullName>
    </submittedName>
</protein>
<evidence type="ECO:0000313" key="3">
    <source>
        <dbReference type="Proteomes" id="UP000076532"/>
    </source>
</evidence>
<keyword evidence="3" id="KW-1185">Reference proteome</keyword>
<proteinExistence type="predicted"/>
<name>A0A167SPR5_9AGAM</name>
<keyword evidence="1" id="KW-0472">Membrane</keyword>
<sequence length="117" mass="12860">MDVYEAVFVGRSERTLAYGLFRDIGVYDKSAYAGCEGAGAQLASFIILGIAVRTSVCFSSGGVLFFAAFIVFRYQKGALYHLFIEATALRLVDGRITSREIGTCDSYRRGRKVAAEY</sequence>
<keyword evidence="1" id="KW-0812">Transmembrane</keyword>
<dbReference type="AlphaFoldDB" id="A0A167SPR5"/>
<evidence type="ECO:0000256" key="1">
    <source>
        <dbReference type="SAM" id="Phobius"/>
    </source>
</evidence>
<keyword evidence="1" id="KW-1133">Transmembrane helix</keyword>